<dbReference type="Proteomes" id="UP000199729">
    <property type="component" value="Chromosome"/>
</dbReference>
<gene>
    <name evidence="1" type="ORF">VITFI_CDS0669</name>
</gene>
<organism evidence="1 2">
    <name type="scientific">Vitreoscilla filiformis</name>
    <dbReference type="NCBI Taxonomy" id="63"/>
    <lineage>
        <taxon>Bacteria</taxon>
        <taxon>Pseudomonadati</taxon>
        <taxon>Pseudomonadota</taxon>
        <taxon>Betaproteobacteria</taxon>
        <taxon>Neisseriales</taxon>
        <taxon>Neisseriaceae</taxon>
        <taxon>Vitreoscilla</taxon>
    </lineage>
</organism>
<dbReference type="EMBL" id="CP022423">
    <property type="protein sequence ID" value="ASM76448.1"/>
    <property type="molecule type" value="Genomic_DNA"/>
</dbReference>
<reference evidence="1 2" key="1">
    <citation type="submission" date="2017-07" db="EMBL/GenBank/DDBJ databases">
        <title>Complete Genome Sequence of the cosmetic ferment Vitreoscilla filiformis (ATCC15551).</title>
        <authorList>
            <person name="Contreras S."/>
            <person name="Sagory-Zalkind P."/>
            <person name="Blanquart H."/>
            <person name="Iltis A."/>
            <person name="Morand S.C."/>
        </authorList>
    </citation>
    <scope>NUCLEOTIDE SEQUENCE [LARGE SCALE GENOMIC DNA]</scope>
    <source>
        <strain evidence="1 2">ATCC 15551</strain>
    </source>
</reference>
<evidence type="ECO:0000313" key="2">
    <source>
        <dbReference type="Proteomes" id="UP000199729"/>
    </source>
</evidence>
<dbReference type="KEGG" id="vff:VITFI_CDS0669"/>
<dbReference type="RefSeq" id="WP_089415778.1">
    <property type="nucleotide sequence ID" value="NZ_CP022423.1"/>
</dbReference>
<protein>
    <submittedName>
        <fullName evidence="1">Uncharacterized protein</fullName>
    </submittedName>
</protein>
<proteinExistence type="predicted"/>
<sequence>MAGAPQLTNAWGSLTALLDACLVNGYGVKTIATLTSTVAGVATATVTGGHAFVAGQVVEIAGCAQANYNGRWTVLSAQATSFTFQLDDPGSIRTATTTTSITAKTPSLGWSKPNTGTNRGAYRAPTGNRNLLVVDNSQRAGYDSAWAKWASVGIASAISGINPIVVTGIQAPYDPTNPARNWTTAGTGGDWGWAKWIHARQYGWLNEGDGGAGNRDWLLVGDGVMFYLWVKVSTGWGGFAQYAFGDVSSYVAAGDATGTVLVATESANEDQPGSGNSFGLGESLAYAGKWLLRNHTQQGLPVKCAATPALHMANGVLTSGRGPMQYPHGPDNGLWLTPTLCVQEGMNSVRGTFRGLYWMPQYKPVGHGAVFDQVVRNTTRRMMAVAWQGYSEGDGVTMAIDLTGPWT</sequence>
<evidence type="ECO:0000313" key="1">
    <source>
        <dbReference type="EMBL" id="ASM76448.1"/>
    </source>
</evidence>
<dbReference type="OrthoDB" id="6696432at2"/>
<keyword evidence="2" id="KW-1185">Reference proteome</keyword>
<accession>A0A221KBP7</accession>
<name>A0A221KBP7_VITFI</name>
<dbReference type="AlphaFoldDB" id="A0A221KBP7"/>